<dbReference type="Pfam" id="PF00206">
    <property type="entry name" value="Lyase_1"/>
    <property type="match status" value="1"/>
</dbReference>
<dbReference type="EMBL" id="JACSPP010000001">
    <property type="protein sequence ID" value="MBD8038961.1"/>
    <property type="molecule type" value="Genomic_DNA"/>
</dbReference>
<feature type="domain" description="Fumarate lyase N-terminal" evidence="6">
    <location>
        <begin position="29"/>
        <end position="302"/>
    </location>
</feature>
<evidence type="ECO:0000256" key="1">
    <source>
        <dbReference type="ARBA" id="ARBA00000985"/>
    </source>
</evidence>
<dbReference type="PRINTS" id="PR00149">
    <property type="entry name" value="FUMRATELYASE"/>
</dbReference>
<dbReference type="PANTHER" id="PTHR43814">
    <property type="entry name" value="ARGININOSUCCINATE LYASE"/>
    <property type="match status" value="1"/>
</dbReference>
<organism evidence="7 8">
    <name type="scientific">Phocaeicola intestinalis</name>
    <dbReference type="NCBI Taxonomy" id="2762212"/>
    <lineage>
        <taxon>Bacteria</taxon>
        <taxon>Pseudomonadati</taxon>
        <taxon>Bacteroidota</taxon>
        <taxon>Bacteroidia</taxon>
        <taxon>Bacteroidales</taxon>
        <taxon>Bacteroidaceae</taxon>
        <taxon>Phocaeicola</taxon>
    </lineage>
</organism>
<evidence type="ECO:0000313" key="7">
    <source>
        <dbReference type="EMBL" id="MBD8038961.1"/>
    </source>
</evidence>
<keyword evidence="5" id="KW-0963">Cytoplasm</keyword>
<dbReference type="InterPro" id="IPR009049">
    <property type="entry name" value="Argininosuccinate_lyase"/>
</dbReference>
<keyword evidence="5" id="KW-0028">Amino-acid biosynthesis</keyword>
<dbReference type="CDD" id="cd01359">
    <property type="entry name" value="Argininosuccinate_lyase"/>
    <property type="match status" value="1"/>
</dbReference>
<keyword evidence="8" id="KW-1185">Reference proteome</keyword>
<dbReference type="GO" id="GO:0004056">
    <property type="term" value="F:argininosuccinate lyase activity"/>
    <property type="evidence" value="ECO:0007669"/>
    <property type="project" value="UniProtKB-EC"/>
</dbReference>
<evidence type="ECO:0000256" key="4">
    <source>
        <dbReference type="ARBA" id="ARBA00022571"/>
    </source>
</evidence>
<comment type="similarity">
    <text evidence="5">Belongs to the lyase 1 family. Argininosuccinate lyase subfamily.</text>
</comment>
<dbReference type="NCBIfam" id="TIGR00838">
    <property type="entry name" value="argH"/>
    <property type="match status" value="1"/>
</dbReference>
<dbReference type="PROSITE" id="PS00163">
    <property type="entry name" value="FUMARATE_LYASES"/>
    <property type="match status" value="1"/>
</dbReference>
<dbReference type="PRINTS" id="PR00145">
    <property type="entry name" value="ARGSUCLYASE"/>
</dbReference>
<comment type="caution">
    <text evidence="7">The sequence shown here is derived from an EMBL/GenBank/DDBJ whole genome shotgun (WGS) entry which is preliminary data.</text>
</comment>
<name>A0ABR8Y440_9BACT</name>
<evidence type="ECO:0000313" key="8">
    <source>
        <dbReference type="Proteomes" id="UP000620874"/>
    </source>
</evidence>
<comment type="catalytic activity">
    <reaction evidence="1 5">
        <text>2-(N(omega)-L-arginino)succinate = fumarate + L-arginine</text>
        <dbReference type="Rhea" id="RHEA:24020"/>
        <dbReference type="ChEBI" id="CHEBI:29806"/>
        <dbReference type="ChEBI" id="CHEBI:32682"/>
        <dbReference type="ChEBI" id="CHEBI:57472"/>
        <dbReference type="EC" id="4.3.2.1"/>
    </reaction>
</comment>
<comment type="pathway">
    <text evidence="2 5">Amino-acid biosynthesis; L-arginine biosynthesis; L-arginine from L-ornithine and carbamoyl phosphate: step 3/3.</text>
</comment>
<dbReference type="RefSeq" id="WP_087248417.1">
    <property type="nucleotide sequence ID" value="NZ_JACSPP010000001.1"/>
</dbReference>
<dbReference type="Gene3D" id="1.10.275.10">
    <property type="entry name" value="Fumarase/aspartase (N-terminal domain)"/>
    <property type="match status" value="1"/>
</dbReference>
<dbReference type="PANTHER" id="PTHR43814:SF1">
    <property type="entry name" value="ARGININOSUCCINATE LYASE"/>
    <property type="match status" value="1"/>
</dbReference>
<dbReference type="InterPro" id="IPR008948">
    <property type="entry name" value="L-Aspartase-like"/>
</dbReference>
<dbReference type="InterPro" id="IPR024083">
    <property type="entry name" value="Fumarase/histidase_N"/>
</dbReference>
<dbReference type="SUPFAM" id="SSF48557">
    <property type="entry name" value="L-aspartase-like"/>
    <property type="match status" value="1"/>
</dbReference>
<gene>
    <name evidence="5 7" type="primary">argH</name>
    <name evidence="7" type="ORF">H9625_00605</name>
</gene>
<keyword evidence="4 5" id="KW-0055">Arginine biosynthesis</keyword>
<dbReference type="HAMAP" id="MF_00006">
    <property type="entry name" value="Arg_succ_lyase"/>
    <property type="match status" value="1"/>
</dbReference>
<evidence type="ECO:0000259" key="6">
    <source>
        <dbReference type="Pfam" id="PF00206"/>
    </source>
</evidence>
<evidence type="ECO:0000256" key="3">
    <source>
        <dbReference type="ARBA" id="ARBA00012338"/>
    </source>
</evidence>
<dbReference type="Gene3D" id="1.20.200.10">
    <property type="entry name" value="Fumarase/aspartase (Central domain)"/>
    <property type="match status" value="1"/>
</dbReference>
<dbReference type="InterPro" id="IPR020557">
    <property type="entry name" value="Fumarate_lyase_CS"/>
</dbReference>
<protein>
    <recommendedName>
        <fullName evidence="3 5">Argininosuccinate lyase</fullName>
        <shortName evidence="5">ASAL</shortName>
        <ecNumber evidence="3 5">4.3.2.1</ecNumber>
    </recommendedName>
    <alternativeName>
        <fullName evidence="5">Arginosuccinase</fullName>
    </alternativeName>
</protein>
<comment type="subcellular location">
    <subcellularLocation>
        <location evidence="5">Cytoplasm</location>
    </subcellularLocation>
</comment>
<sequence length="446" mass="50498">MGQKLWEKNVQVNAEIDRFTVGRDRELDLYLAKHDVLGSMAHITMLESIGLLKPDELKVLLEELKQIYATAEKGEFVIEEGIEDVHSQVELMLTRKLGDVGKKIHSGRSRNDQVLVDLKLFTREQLKQVAEAVETLFRVLIAQSNRYKDILMPGYTHLQIAMPSSFGLWFGAYAESLVDDMLFLQAAYKMCNRNPLGSAAGYGSSFPLDREMTTRLLGFDSMNYNVVYAQMGRGKMERNVAFALASIAGTVSKMAFDACMFSCQNFGFVKLPDECTTGSSIMPHKKNPDVFELTRAKCNKIQSLPQQIMMIMNNLPSGYFRDLQIIKEVFLPAFEELLDCLRMSAYIMERIKVNEHILDDDKYLYMFSVEEVNRLAAEGMPFRDAYKKVGLDIEAGKFTHAKEVHHTHAGSIGNLCNDKIEALMAQVMDGFDFERVAQAEKALLGR</sequence>
<dbReference type="Gene3D" id="1.10.40.30">
    <property type="entry name" value="Fumarase/aspartase (C-terminal domain)"/>
    <property type="match status" value="1"/>
</dbReference>
<reference evidence="7 8" key="1">
    <citation type="submission" date="2020-08" db="EMBL/GenBank/DDBJ databases">
        <title>A Genomic Blueprint of the Chicken Gut Microbiome.</title>
        <authorList>
            <person name="Gilroy R."/>
            <person name="Ravi A."/>
            <person name="Getino M."/>
            <person name="Pursley I."/>
            <person name="Horton D.L."/>
            <person name="Alikhan N.-F."/>
            <person name="Baker D."/>
            <person name="Gharbi K."/>
            <person name="Hall N."/>
            <person name="Watson M."/>
            <person name="Adriaenssens E.M."/>
            <person name="Foster-Nyarko E."/>
            <person name="Jarju S."/>
            <person name="Secka A."/>
            <person name="Antonio M."/>
            <person name="Oren A."/>
            <person name="Chaudhuri R."/>
            <person name="La Ragione R.M."/>
            <person name="Hildebrand F."/>
            <person name="Pallen M.J."/>
        </authorList>
    </citation>
    <scope>NUCLEOTIDE SEQUENCE [LARGE SCALE GENOMIC DNA]</scope>
    <source>
        <strain evidence="7 8">Sa1CVN1</strain>
    </source>
</reference>
<evidence type="ECO:0000256" key="5">
    <source>
        <dbReference type="HAMAP-Rule" id="MF_00006"/>
    </source>
</evidence>
<dbReference type="Proteomes" id="UP000620874">
    <property type="component" value="Unassembled WGS sequence"/>
</dbReference>
<keyword evidence="5 7" id="KW-0456">Lyase</keyword>
<accession>A0ABR8Y440</accession>
<dbReference type="InterPro" id="IPR000362">
    <property type="entry name" value="Fumarate_lyase_fam"/>
</dbReference>
<proteinExistence type="inferred from homology"/>
<evidence type="ECO:0000256" key="2">
    <source>
        <dbReference type="ARBA" id="ARBA00004941"/>
    </source>
</evidence>
<dbReference type="EC" id="4.3.2.1" evidence="3 5"/>
<dbReference type="InterPro" id="IPR022761">
    <property type="entry name" value="Fumarate_lyase_N"/>
</dbReference>